<dbReference type="AlphaFoldDB" id="A0A371RK39"/>
<dbReference type="CDD" id="cd07344">
    <property type="entry name" value="M48_yhfN_like"/>
    <property type="match status" value="1"/>
</dbReference>
<dbReference type="RefSeq" id="WP_116392443.1">
    <property type="nucleotide sequence ID" value="NZ_QUQO01000001.1"/>
</dbReference>
<gene>
    <name evidence="2" type="ORF">DX908_11340</name>
</gene>
<dbReference type="PANTHER" id="PTHR30399">
    <property type="entry name" value="UNCHARACTERIZED PROTEIN YGJP"/>
    <property type="match status" value="1"/>
</dbReference>
<keyword evidence="3" id="KW-1185">Reference proteome</keyword>
<proteinExistence type="predicted"/>
<name>A0A371RK39_9PROT</name>
<reference evidence="2 3" key="1">
    <citation type="submission" date="2018-08" db="EMBL/GenBank/DDBJ databases">
        <title>Parvularcula sp. SM1705, isolated from surface water of the South Sea China.</title>
        <authorList>
            <person name="Sun L."/>
        </authorList>
    </citation>
    <scope>NUCLEOTIDE SEQUENCE [LARGE SCALE GENOMIC DNA]</scope>
    <source>
        <strain evidence="2 3">SM1705</strain>
    </source>
</reference>
<dbReference type="InterPro" id="IPR002725">
    <property type="entry name" value="YgjP-like_metallopeptidase"/>
</dbReference>
<dbReference type="PANTHER" id="PTHR30399:SF1">
    <property type="entry name" value="UTP PYROPHOSPHATASE"/>
    <property type="match status" value="1"/>
</dbReference>
<evidence type="ECO:0000259" key="1">
    <source>
        <dbReference type="Pfam" id="PF01863"/>
    </source>
</evidence>
<dbReference type="Gene3D" id="3.30.2010.10">
    <property type="entry name" value="Metalloproteases ('zincins'), catalytic domain"/>
    <property type="match status" value="1"/>
</dbReference>
<feature type="domain" description="YgjP-like metallopeptidase" evidence="1">
    <location>
        <begin position="32"/>
        <end position="228"/>
    </location>
</feature>
<dbReference type="InterPro" id="IPR053136">
    <property type="entry name" value="UTP_pyrophosphatase-like"/>
</dbReference>
<dbReference type="EMBL" id="QUQO01000001">
    <property type="protein sequence ID" value="RFB05810.1"/>
    <property type="molecule type" value="Genomic_DNA"/>
</dbReference>
<accession>A0A371RK39</accession>
<comment type="caution">
    <text evidence="2">The sequence shown here is derived from an EMBL/GenBank/DDBJ whole genome shotgun (WGS) entry which is preliminary data.</text>
</comment>
<dbReference type="Proteomes" id="UP000264589">
    <property type="component" value="Unassembled WGS sequence"/>
</dbReference>
<dbReference type="InParanoid" id="A0A371RK39"/>
<protein>
    <submittedName>
        <fullName evidence="2">M48 family peptidase</fullName>
    </submittedName>
</protein>
<evidence type="ECO:0000313" key="3">
    <source>
        <dbReference type="Proteomes" id="UP000264589"/>
    </source>
</evidence>
<organism evidence="2 3">
    <name type="scientific">Parvularcula marina</name>
    <dbReference type="NCBI Taxonomy" id="2292771"/>
    <lineage>
        <taxon>Bacteria</taxon>
        <taxon>Pseudomonadati</taxon>
        <taxon>Pseudomonadota</taxon>
        <taxon>Alphaproteobacteria</taxon>
        <taxon>Parvularculales</taxon>
        <taxon>Parvularculaceae</taxon>
        <taxon>Parvularcula</taxon>
    </lineage>
</organism>
<dbReference type="OrthoDB" id="9795402at2"/>
<dbReference type="Pfam" id="PF01863">
    <property type="entry name" value="YgjP-like"/>
    <property type="match status" value="1"/>
</dbReference>
<evidence type="ECO:0000313" key="2">
    <source>
        <dbReference type="EMBL" id="RFB05810.1"/>
    </source>
</evidence>
<sequence length="249" mass="28113">MTKRAVHTVEAGSIDLGGRSLPVTVRVDRRAKRLIMRVDPSGRVRITCPHKRDIGAALAMAENRRDWIGSRLDEMPPPLPFMPGVRIPVLGRDRLIIHCPKQVTPKLEDNTLVIGGPAGKDPTASIIRLLKREVQAVCRSRAEMKATMIGVEIGRVRVRDMKSRWGSCSSKGDLTFNWRLAHAPTAVLNYVVAHEVAHRRHMDHSSAFWNLVDLMCPEYRDHECWLRDEGRILFRYGAEPVETASFEIA</sequence>